<evidence type="ECO:0000313" key="5">
    <source>
        <dbReference type="EMBL" id="EDO08652.1"/>
    </source>
</evidence>
<sequence>MERASRMAGRNSEDKLTSDVDDSVLIKDDIAADALAIDESFIERAGHAMANDARTGVTMDLDRKMKITCNIDDALLDRKMATTDDSALSPGPIGNNNVNLASSGTLGSNPVVSFSGFLNLDSNIGSNSLSPREKSSSSGIDSKGLIHSKSDETMSKSNETIIKSSPRGEIIKPASHDGATISTPRDKVNEKPTAKDQSKKEHREKTLKLHKDDRNMLAFEEDDDKSPENTKRQHVVNQGTSGIYLDEQTQKPLNPPKKPNVQREKVDQKTISTLLLNQFNQCDAKPKVKDSQHSRICSRLKDIAIGKSTKGYQNYIRKVPIDQRTSEDPQTPNLRENVSAARFQVIYRKWRTALHMYDNV</sequence>
<dbReference type="OMA" id="RFQVIYR"/>
<feature type="compositionally biased region" description="Basic and acidic residues" evidence="3">
    <location>
        <begin position="184"/>
        <end position="215"/>
    </location>
</feature>
<evidence type="ECO:0000313" key="6">
    <source>
        <dbReference type="Proteomes" id="UP000002173"/>
    </source>
</evidence>
<evidence type="ECO:0000256" key="1">
    <source>
        <dbReference type="ARBA" id="ARBA00006151"/>
    </source>
</evidence>
<dbReference type="AlphaFoldDB" id="A7AQ18"/>
<dbReference type="InterPro" id="IPR038294">
    <property type="entry name" value="SLBP_RNA_bind_sf"/>
</dbReference>
<dbReference type="Pfam" id="PF15247">
    <property type="entry name" value="SLBP_RNA_bind"/>
    <property type="match status" value="1"/>
</dbReference>
<dbReference type="GO" id="GO:0005737">
    <property type="term" value="C:cytoplasm"/>
    <property type="evidence" value="ECO:0007669"/>
    <property type="project" value="TreeGrafter"/>
</dbReference>
<dbReference type="PANTHER" id="PTHR17408:SF0">
    <property type="entry name" value="HISTONE RNA HAIRPIN-BINDING PROTEIN"/>
    <property type="match status" value="1"/>
</dbReference>
<dbReference type="GO" id="GO:0006398">
    <property type="term" value="P:mRNA 3'-end processing by stem-loop binding and cleavage"/>
    <property type="evidence" value="ECO:0007669"/>
    <property type="project" value="TreeGrafter"/>
</dbReference>
<dbReference type="GO" id="GO:0051028">
    <property type="term" value="P:mRNA transport"/>
    <property type="evidence" value="ECO:0007669"/>
    <property type="project" value="TreeGrafter"/>
</dbReference>
<dbReference type="PANTHER" id="PTHR17408">
    <property type="entry name" value="HISTONE RNA HAIRPIN-BINDING PROTEIN"/>
    <property type="match status" value="1"/>
</dbReference>
<reference evidence="5 6" key="1">
    <citation type="journal article" date="2007" name="PLoS Pathog.">
        <title>Genome sequence of Babesia bovis and comparative analysis of apicomplexan hemoprotozoa.</title>
        <authorList>
            <person name="Brayton K.A."/>
            <person name="Lau A.O.T."/>
            <person name="Herndon D.R."/>
            <person name="Hannick L."/>
            <person name="Kappmeyer L.S."/>
            <person name="Berens S.J."/>
            <person name="Bidwell S.L."/>
            <person name="Brown W.C."/>
            <person name="Crabtree J."/>
            <person name="Fadrosh D."/>
            <person name="Feldblum T."/>
            <person name="Forberger H.A."/>
            <person name="Haas B.J."/>
            <person name="Howell J.M."/>
            <person name="Khouri H."/>
            <person name="Koo H."/>
            <person name="Mann D.J."/>
            <person name="Norimine J."/>
            <person name="Paulsen I.T."/>
            <person name="Radune D."/>
            <person name="Ren Q."/>
            <person name="Smith R.K. Jr."/>
            <person name="Suarez C.E."/>
            <person name="White O."/>
            <person name="Wortman J.R."/>
            <person name="Knowles D.P. Jr."/>
            <person name="McElwain T.F."/>
            <person name="Nene V.M."/>
        </authorList>
    </citation>
    <scope>NUCLEOTIDE SEQUENCE [LARGE SCALE GENOMIC DNA]</scope>
    <source>
        <strain evidence="5">T2Bo</strain>
    </source>
</reference>
<dbReference type="GO" id="GO:0003729">
    <property type="term" value="F:mRNA binding"/>
    <property type="evidence" value="ECO:0007669"/>
    <property type="project" value="InterPro"/>
</dbReference>
<proteinExistence type="inferred from homology"/>
<dbReference type="InParanoid" id="A7AQ18"/>
<dbReference type="GeneID" id="5480480"/>
<dbReference type="Gene3D" id="1.10.8.1120">
    <property type="entry name" value="Histone RNA hairpin-binding protein RNA-binding domain"/>
    <property type="match status" value="1"/>
</dbReference>
<dbReference type="Proteomes" id="UP000002173">
    <property type="component" value="Chromosome 3"/>
</dbReference>
<evidence type="ECO:0000256" key="2">
    <source>
        <dbReference type="ARBA" id="ARBA00022884"/>
    </source>
</evidence>
<dbReference type="InterPro" id="IPR026502">
    <property type="entry name" value="SLBP1/SLBP2"/>
</dbReference>
<accession>A7AQ18</accession>
<dbReference type="GO" id="GO:0071204">
    <property type="term" value="C:histone pre-mRNA 3'end processing complex"/>
    <property type="evidence" value="ECO:0007669"/>
    <property type="project" value="TreeGrafter"/>
</dbReference>
<evidence type="ECO:0000259" key="4">
    <source>
        <dbReference type="Pfam" id="PF15247"/>
    </source>
</evidence>
<gene>
    <name evidence="5" type="ORF">BBOV_III011000</name>
</gene>
<keyword evidence="2" id="KW-0694">RNA-binding</keyword>
<dbReference type="VEuPathDB" id="PiroplasmaDB:BBOV_III011000"/>
<dbReference type="InterPro" id="IPR029344">
    <property type="entry name" value="SLBP_RNA_bind"/>
</dbReference>
<feature type="domain" description="Histone RNA hairpin-binding protein RNA-binding" evidence="4">
    <location>
        <begin position="292"/>
        <end position="359"/>
    </location>
</feature>
<dbReference type="EMBL" id="AAXT01000001">
    <property type="protein sequence ID" value="EDO08652.1"/>
    <property type="molecule type" value="Genomic_DNA"/>
</dbReference>
<protein>
    <recommendedName>
        <fullName evidence="4">Histone RNA hairpin-binding protein RNA-binding domain-containing protein</fullName>
    </recommendedName>
</protein>
<dbReference type="eggNOG" id="ENOG502SDYR">
    <property type="taxonomic scope" value="Eukaryota"/>
</dbReference>
<dbReference type="GO" id="GO:0071207">
    <property type="term" value="F:histone pre-mRNA stem-loop binding"/>
    <property type="evidence" value="ECO:0007669"/>
    <property type="project" value="TreeGrafter"/>
</dbReference>
<feature type="compositionally biased region" description="Polar residues" evidence="3">
    <location>
        <begin position="125"/>
        <end position="140"/>
    </location>
</feature>
<dbReference type="STRING" id="5865.A7AQ18"/>
<comment type="caution">
    <text evidence="5">The sequence shown here is derived from an EMBL/GenBank/DDBJ whole genome shotgun (WGS) entry which is preliminary data.</text>
</comment>
<feature type="region of interest" description="Disordered" evidence="3">
    <location>
        <begin position="125"/>
        <end position="263"/>
    </location>
</feature>
<name>A7AQ18_BABBO</name>
<evidence type="ECO:0000256" key="3">
    <source>
        <dbReference type="SAM" id="MobiDB-lite"/>
    </source>
</evidence>
<organism evidence="5 6">
    <name type="scientific">Babesia bovis</name>
    <dbReference type="NCBI Taxonomy" id="5865"/>
    <lineage>
        <taxon>Eukaryota</taxon>
        <taxon>Sar</taxon>
        <taxon>Alveolata</taxon>
        <taxon>Apicomplexa</taxon>
        <taxon>Aconoidasida</taxon>
        <taxon>Piroplasmida</taxon>
        <taxon>Babesiidae</taxon>
        <taxon>Babesia</taxon>
    </lineage>
</organism>
<comment type="similarity">
    <text evidence="1">Belongs to the SLBP family.</text>
</comment>
<dbReference type="KEGG" id="bbo:BBOV_III011000"/>
<keyword evidence="6" id="KW-1185">Reference proteome</keyword>